<dbReference type="InterPro" id="IPR008753">
    <property type="entry name" value="Peptidase_M13_N"/>
</dbReference>
<dbReference type="GO" id="GO:0006508">
    <property type="term" value="P:proteolysis"/>
    <property type="evidence" value="ECO:0007669"/>
    <property type="project" value="InterPro"/>
</dbReference>
<dbReference type="AlphaFoldDB" id="A0A914L0S5"/>
<dbReference type="PROSITE" id="PS51885">
    <property type="entry name" value="NEPRILYSIN"/>
    <property type="match status" value="1"/>
</dbReference>
<evidence type="ECO:0000313" key="3">
    <source>
        <dbReference type="Proteomes" id="UP000887563"/>
    </source>
</evidence>
<protein>
    <submittedName>
        <fullName evidence="4">Peptidase M13 N-terminal domain-containing protein</fullName>
    </submittedName>
</protein>
<sequence length="88" mass="10649">MRSVTHFGKAADRLFLDFFLEKKTRDDIMDLILIIKEQFRQMIVSEDWIDERTKTRALKKLEIMKQYSGYFDEFMDTEGIINENQYVT</sequence>
<dbReference type="SUPFAM" id="SSF55486">
    <property type="entry name" value="Metalloproteases ('zincins'), catalytic domain"/>
    <property type="match status" value="1"/>
</dbReference>
<comment type="similarity">
    <text evidence="1">Belongs to the peptidase M13 family.</text>
</comment>
<feature type="domain" description="Peptidase M13 N-terminal" evidence="2">
    <location>
        <begin position="6"/>
        <end position="70"/>
    </location>
</feature>
<dbReference type="InterPro" id="IPR024079">
    <property type="entry name" value="MetalloPept_cat_dom_sf"/>
</dbReference>
<keyword evidence="3" id="KW-1185">Reference proteome</keyword>
<accession>A0A914L0S5</accession>
<dbReference type="GO" id="GO:0004222">
    <property type="term" value="F:metalloendopeptidase activity"/>
    <property type="evidence" value="ECO:0007669"/>
    <property type="project" value="InterPro"/>
</dbReference>
<dbReference type="Gene3D" id="1.10.1380.10">
    <property type="entry name" value="Neutral endopeptidase , domain2"/>
    <property type="match status" value="1"/>
</dbReference>
<dbReference type="InterPro" id="IPR042089">
    <property type="entry name" value="Peptidase_M13_dom_2"/>
</dbReference>
<evidence type="ECO:0000259" key="2">
    <source>
        <dbReference type="Pfam" id="PF05649"/>
    </source>
</evidence>
<evidence type="ECO:0000256" key="1">
    <source>
        <dbReference type="ARBA" id="ARBA00007357"/>
    </source>
</evidence>
<dbReference type="Gene3D" id="3.40.390.10">
    <property type="entry name" value="Collagenase (Catalytic Domain)"/>
    <property type="match status" value="1"/>
</dbReference>
<dbReference type="InterPro" id="IPR000718">
    <property type="entry name" value="Peptidase_M13"/>
</dbReference>
<dbReference type="Pfam" id="PF05649">
    <property type="entry name" value="Peptidase_M13_N"/>
    <property type="match status" value="1"/>
</dbReference>
<dbReference type="Proteomes" id="UP000887563">
    <property type="component" value="Unplaced"/>
</dbReference>
<name>A0A914L0S5_MELIC</name>
<reference evidence="4" key="1">
    <citation type="submission" date="2022-11" db="UniProtKB">
        <authorList>
            <consortium name="WormBaseParasite"/>
        </authorList>
    </citation>
    <scope>IDENTIFICATION</scope>
</reference>
<dbReference type="WBParaSite" id="Minc3s00213g07688">
    <property type="protein sequence ID" value="Minc3s00213g07688"/>
    <property type="gene ID" value="Minc3s00213g07688"/>
</dbReference>
<proteinExistence type="inferred from homology"/>
<organism evidence="3 4">
    <name type="scientific">Meloidogyne incognita</name>
    <name type="common">Southern root-knot nematode worm</name>
    <name type="synonym">Oxyuris incognita</name>
    <dbReference type="NCBI Taxonomy" id="6306"/>
    <lineage>
        <taxon>Eukaryota</taxon>
        <taxon>Metazoa</taxon>
        <taxon>Ecdysozoa</taxon>
        <taxon>Nematoda</taxon>
        <taxon>Chromadorea</taxon>
        <taxon>Rhabditida</taxon>
        <taxon>Tylenchina</taxon>
        <taxon>Tylenchomorpha</taxon>
        <taxon>Tylenchoidea</taxon>
        <taxon>Meloidogynidae</taxon>
        <taxon>Meloidogyninae</taxon>
        <taxon>Meloidogyne</taxon>
        <taxon>Meloidogyne incognita group</taxon>
    </lineage>
</organism>
<evidence type="ECO:0000313" key="4">
    <source>
        <dbReference type="WBParaSite" id="Minc3s00213g07688"/>
    </source>
</evidence>